<dbReference type="InterPro" id="IPR001387">
    <property type="entry name" value="Cro/C1-type_HTH"/>
</dbReference>
<feature type="domain" description="HTH cro/C1-type" evidence="1">
    <location>
        <begin position="18"/>
        <end position="72"/>
    </location>
</feature>
<evidence type="ECO:0000313" key="3">
    <source>
        <dbReference type="Proteomes" id="UP000659904"/>
    </source>
</evidence>
<dbReference type="InterPro" id="IPR010982">
    <property type="entry name" value="Lambda_DNA-bd_dom_sf"/>
</dbReference>
<protein>
    <submittedName>
        <fullName evidence="2">Transcriptional regulator</fullName>
    </submittedName>
</protein>
<dbReference type="SMART" id="SM00530">
    <property type="entry name" value="HTH_XRE"/>
    <property type="match status" value="1"/>
</dbReference>
<dbReference type="PROSITE" id="PS50943">
    <property type="entry name" value="HTH_CROC1"/>
    <property type="match status" value="1"/>
</dbReference>
<evidence type="ECO:0000313" key="2">
    <source>
        <dbReference type="EMBL" id="GIF99257.1"/>
    </source>
</evidence>
<accession>A0A8J3KA66</accession>
<dbReference type="SUPFAM" id="SSF47413">
    <property type="entry name" value="lambda repressor-like DNA-binding domains"/>
    <property type="match status" value="1"/>
</dbReference>
<keyword evidence="3" id="KW-1185">Reference proteome</keyword>
<sequence>MTRGENPAVARLRLRHALRSARDSSDLTQEQVASSLEWSLSKVIRIENGTVRMTITDMRALLQLYGILGADAVSELEALARIARTRAWWAELGEIAPKFSNYIGLEEGASQLSFYQLLVIPGLLQTEAYARSVLPAGHLTSPVDGEDFITIRMRRQERVLERQDPPQIHAVLDESTLRRTSGGVATQREQLHHLIGLGSRPNIHLQVMPFSAGLQVLEPAFVVMAFPYGPDHDVVYLEFSNSSPAVQDRGQVLDKEEEVAPYRETFSRLTSAALDEAKSLAYIAKVAGELR</sequence>
<dbReference type="AlphaFoldDB" id="A0A8J3KA66"/>
<dbReference type="Gene3D" id="1.10.260.40">
    <property type="entry name" value="lambda repressor-like DNA-binding domains"/>
    <property type="match status" value="1"/>
</dbReference>
<evidence type="ECO:0000259" key="1">
    <source>
        <dbReference type="PROSITE" id="PS50943"/>
    </source>
</evidence>
<proteinExistence type="predicted"/>
<name>A0A8J3KA66_9ACTN</name>
<gene>
    <name evidence="2" type="ORF">Cci01nite_43510</name>
</gene>
<dbReference type="Pfam" id="PF13560">
    <property type="entry name" value="HTH_31"/>
    <property type="match status" value="1"/>
</dbReference>
<dbReference type="CDD" id="cd00093">
    <property type="entry name" value="HTH_XRE"/>
    <property type="match status" value="1"/>
</dbReference>
<reference evidence="2 3" key="1">
    <citation type="submission" date="2021-01" db="EMBL/GenBank/DDBJ databases">
        <title>Whole genome shotgun sequence of Catellatospora citrea NBRC 14495.</title>
        <authorList>
            <person name="Komaki H."/>
            <person name="Tamura T."/>
        </authorList>
    </citation>
    <scope>NUCLEOTIDE SEQUENCE [LARGE SCALE GENOMIC DNA]</scope>
    <source>
        <strain evidence="2 3">NBRC 14495</strain>
    </source>
</reference>
<dbReference type="EMBL" id="BONH01000020">
    <property type="protein sequence ID" value="GIF99257.1"/>
    <property type="molecule type" value="Genomic_DNA"/>
</dbReference>
<dbReference type="GO" id="GO:0003677">
    <property type="term" value="F:DNA binding"/>
    <property type="evidence" value="ECO:0007669"/>
    <property type="project" value="InterPro"/>
</dbReference>
<dbReference type="Pfam" id="PF19054">
    <property type="entry name" value="DUF5753"/>
    <property type="match status" value="1"/>
</dbReference>
<dbReference type="Proteomes" id="UP000659904">
    <property type="component" value="Unassembled WGS sequence"/>
</dbReference>
<comment type="caution">
    <text evidence="2">The sequence shown here is derived from an EMBL/GenBank/DDBJ whole genome shotgun (WGS) entry which is preliminary data.</text>
</comment>
<organism evidence="2 3">
    <name type="scientific">Catellatospora citrea</name>
    <dbReference type="NCBI Taxonomy" id="53366"/>
    <lineage>
        <taxon>Bacteria</taxon>
        <taxon>Bacillati</taxon>
        <taxon>Actinomycetota</taxon>
        <taxon>Actinomycetes</taxon>
        <taxon>Micromonosporales</taxon>
        <taxon>Micromonosporaceae</taxon>
        <taxon>Catellatospora</taxon>
    </lineage>
</organism>
<dbReference type="InterPro" id="IPR043917">
    <property type="entry name" value="DUF5753"/>
</dbReference>
<dbReference type="RefSeq" id="WP_170213038.1">
    <property type="nucleotide sequence ID" value="NZ_BONH01000020.1"/>
</dbReference>